<organism evidence="2">
    <name type="scientific">Woronichinia naegeliana WA131</name>
    <dbReference type="NCBI Taxonomy" id="2824559"/>
    <lineage>
        <taxon>Bacteria</taxon>
        <taxon>Bacillati</taxon>
        <taxon>Cyanobacteriota</taxon>
        <taxon>Cyanophyceae</taxon>
        <taxon>Synechococcales</taxon>
        <taxon>Coelosphaeriaceae</taxon>
        <taxon>Woronichinia</taxon>
    </lineage>
</organism>
<feature type="domain" description="Polysaccharide pyruvyl transferase" evidence="1">
    <location>
        <begin position="13"/>
        <end position="281"/>
    </location>
</feature>
<accession>A0A977L2W8</accession>
<keyword evidence="2" id="KW-0808">Transferase</keyword>
<reference evidence="2" key="1">
    <citation type="submission" date="2021-04" db="EMBL/GenBank/DDBJ databases">
        <title>Genome sequence of Woronichinia naegeliana from Washington state freshwater lake bloom.</title>
        <authorList>
            <person name="Dreher T.W."/>
        </authorList>
    </citation>
    <scope>NUCLEOTIDE SEQUENCE</scope>
    <source>
        <strain evidence="2">WA131</strain>
    </source>
</reference>
<gene>
    <name evidence="2" type="primary">csaB</name>
    <name evidence="2" type="ORF">KA717_02530</name>
</gene>
<dbReference type="EMBL" id="CP073041">
    <property type="protein sequence ID" value="UXE64532.1"/>
    <property type="molecule type" value="Genomic_DNA"/>
</dbReference>
<dbReference type="NCBIfam" id="TIGR03609">
    <property type="entry name" value="S_layer_CsaB"/>
    <property type="match status" value="1"/>
</dbReference>
<dbReference type="KEGG" id="wna:KA717_02530"/>
<dbReference type="Proteomes" id="UP001065613">
    <property type="component" value="Chromosome"/>
</dbReference>
<sequence>MRAVICGYYGQGNAGDEALLVSLLQMLPPQVEAIALSANPQETQKHYGVKSCPNRSWSEIFQVLRQADVFIWGGGSLMQDVTSLGSPLYYGGLMLLAQLLGLKTVAWAQGIGPLNHPLTRWLTRTVLRRCSAVSVRDQASQDLLKTWQVSALLAPDPVWLLQGQLPQNLVTLAPPRVAVNLRRHPQLTPARLELLTQALIDFQQITQANLLLIPFQTSQDLAIADAIAARLTGNYQILQRDDPRELKAIFREVSLTIGMRLHSLIMAASEGSRCFALSYDPKVSRLMAEVNLRGWELEHLPQDVDQISQAWQDCYTNSQPLSSEQRHALKEQTRQHQALLKQVFEGLDDRL</sequence>
<protein>
    <submittedName>
        <fullName evidence="2">Polysaccharide pyruvyl transferase CsaB</fullName>
    </submittedName>
</protein>
<dbReference type="InterPro" id="IPR019896">
    <property type="entry name" value="Polysacch_pyruvyl_Trfase_CsaB"/>
</dbReference>
<dbReference type="InterPro" id="IPR007345">
    <property type="entry name" value="Polysacch_pyruvyl_Trfase"/>
</dbReference>
<dbReference type="Pfam" id="PF04230">
    <property type="entry name" value="PS_pyruv_trans"/>
    <property type="match status" value="1"/>
</dbReference>
<dbReference type="AlphaFoldDB" id="A0A977L2W8"/>
<name>A0A977L2W8_9CYAN</name>
<proteinExistence type="predicted"/>
<dbReference type="PANTHER" id="PTHR36836:SF1">
    <property type="entry name" value="COLANIC ACID BIOSYNTHESIS PROTEIN WCAK"/>
    <property type="match status" value="1"/>
</dbReference>
<evidence type="ECO:0000313" key="2">
    <source>
        <dbReference type="EMBL" id="UXE64532.1"/>
    </source>
</evidence>
<dbReference type="PANTHER" id="PTHR36836">
    <property type="entry name" value="COLANIC ACID BIOSYNTHESIS PROTEIN WCAK"/>
    <property type="match status" value="1"/>
</dbReference>
<dbReference type="GO" id="GO:0016740">
    <property type="term" value="F:transferase activity"/>
    <property type="evidence" value="ECO:0007669"/>
    <property type="project" value="UniProtKB-KW"/>
</dbReference>
<evidence type="ECO:0000259" key="1">
    <source>
        <dbReference type="Pfam" id="PF04230"/>
    </source>
</evidence>